<keyword evidence="2" id="KW-1185">Reference proteome</keyword>
<name>A0A6P4Y1R9_BRABE</name>
<sequence length="292" mass="32015">MTSTEGKLQVVRQLHDIARQPQGHDVITQDPSLLSGLVLFLDVQQHEETVVCASLEVLELLAHKPSCRPIMHQQLGMKESLQHICSRNTAAQASAQSIFQLLYNPQQKSRTPGSGLKDTYNSTRSANNNTNVRKKVCFLGAANKKSKTITLQIKGLTDQHRRELCVSQLLKVKGVISFTFNMPHQRCILRARQDLKAEALVAMVNQTGVMSAQQVVRNDAGEEVLLSFGAHPADANKENAALPDYLPEEDSPVKSDGFTLARSGHDPQGGGRGWLSSAAGAAVSYLSKSFYW</sequence>
<dbReference type="KEGG" id="bbel:109468964"/>
<dbReference type="OrthoDB" id="17335at2759"/>
<feature type="region of interest" description="Disordered" evidence="1">
    <location>
        <begin position="106"/>
        <end position="125"/>
    </location>
</feature>
<dbReference type="InterPro" id="IPR011989">
    <property type="entry name" value="ARM-like"/>
</dbReference>
<gene>
    <name evidence="3" type="primary">LOC109468964</name>
</gene>
<protein>
    <submittedName>
        <fullName evidence="3">Armadillo repeat-containing protein 1-like</fullName>
    </submittedName>
</protein>
<dbReference type="GO" id="GO:0046872">
    <property type="term" value="F:metal ion binding"/>
    <property type="evidence" value="ECO:0007669"/>
    <property type="project" value="InterPro"/>
</dbReference>
<dbReference type="Proteomes" id="UP000515135">
    <property type="component" value="Unplaced"/>
</dbReference>
<dbReference type="AlphaFoldDB" id="A0A6P4Y1R9"/>
<evidence type="ECO:0000256" key="1">
    <source>
        <dbReference type="SAM" id="MobiDB-lite"/>
    </source>
</evidence>
<dbReference type="RefSeq" id="XP_019622900.1">
    <property type="nucleotide sequence ID" value="XM_019767341.1"/>
</dbReference>
<dbReference type="PANTHER" id="PTHR28592">
    <property type="entry name" value="ARMADILLO REPEAT-CONTAINING PROTEIN 1"/>
    <property type="match status" value="1"/>
</dbReference>
<dbReference type="GeneID" id="109468964"/>
<dbReference type="PANTHER" id="PTHR28592:SF1">
    <property type="entry name" value="ARMADILLO REPEAT-CONTAINING PROTEIN 1"/>
    <property type="match status" value="1"/>
</dbReference>
<proteinExistence type="predicted"/>
<reference evidence="3" key="1">
    <citation type="submission" date="2025-08" db="UniProtKB">
        <authorList>
            <consortium name="RefSeq"/>
        </authorList>
    </citation>
    <scope>IDENTIFICATION</scope>
    <source>
        <tissue evidence="3">Gonad</tissue>
    </source>
</reference>
<accession>A0A6P4Y1R9</accession>
<organism evidence="2 3">
    <name type="scientific">Branchiostoma belcheri</name>
    <name type="common">Amphioxus</name>
    <dbReference type="NCBI Taxonomy" id="7741"/>
    <lineage>
        <taxon>Eukaryota</taxon>
        <taxon>Metazoa</taxon>
        <taxon>Chordata</taxon>
        <taxon>Cephalochordata</taxon>
        <taxon>Leptocardii</taxon>
        <taxon>Amphioxiformes</taxon>
        <taxon>Branchiostomatidae</taxon>
        <taxon>Branchiostoma</taxon>
    </lineage>
</organism>
<evidence type="ECO:0000313" key="2">
    <source>
        <dbReference type="Proteomes" id="UP000515135"/>
    </source>
</evidence>
<evidence type="ECO:0000313" key="3">
    <source>
        <dbReference type="RefSeq" id="XP_019622900.1"/>
    </source>
</evidence>
<dbReference type="InterPro" id="IPR036163">
    <property type="entry name" value="HMA_dom_sf"/>
</dbReference>
<dbReference type="SUPFAM" id="SSF55008">
    <property type="entry name" value="HMA, heavy metal-associated domain"/>
    <property type="match status" value="1"/>
</dbReference>
<dbReference type="Gene3D" id="1.25.10.10">
    <property type="entry name" value="Leucine-rich Repeat Variant"/>
    <property type="match status" value="1"/>
</dbReference>